<dbReference type="AlphaFoldDB" id="A0A6N4UPY1"/>
<feature type="region of interest" description="Disordered" evidence="1">
    <location>
        <begin position="95"/>
        <end position="133"/>
    </location>
</feature>
<sequence>MRPTLNVMVKTAGEALRERLDTALAERGPGWEWTALDLEVIDSAARHADRAEQLQRVYDQNLTGESPSVSALARLAAECRHHERRVLEMVSQLAAPEDVPKSARHQAAVNSRWNRKRRRDAARVGPRPIRAVD</sequence>
<dbReference type="KEGG" id="malv:MALV_11200"/>
<accession>A0A6N4UPY1</accession>
<organism evidence="2 3">
    <name type="scientific">Mycolicibacterium alvei</name>
    <dbReference type="NCBI Taxonomy" id="67081"/>
    <lineage>
        <taxon>Bacteria</taxon>
        <taxon>Bacillati</taxon>
        <taxon>Actinomycetota</taxon>
        <taxon>Actinomycetes</taxon>
        <taxon>Mycobacteriales</taxon>
        <taxon>Mycobacteriaceae</taxon>
        <taxon>Mycolicibacterium</taxon>
    </lineage>
</organism>
<proteinExistence type="predicted"/>
<reference evidence="2 3" key="1">
    <citation type="journal article" date="2019" name="Emerg. Microbes Infect.">
        <title>Comprehensive subspecies identification of 175 nontuberculous mycobacteria species based on 7547 genomic profiles.</title>
        <authorList>
            <person name="Matsumoto Y."/>
            <person name="Kinjo T."/>
            <person name="Motooka D."/>
            <person name="Nabeya D."/>
            <person name="Jung N."/>
            <person name="Uechi K."/>
            <person name="Horii T."/>
            <person name="Iida T."/>
            <person name="Fujita J."/>
            <person name="Nakamura S."/>
        </authorList>
    </citation>
    <scope>NUCLEOTIDE SEQUENCE [LARGE SCALE GENOMIC DNA]</scope>
    <source>
        <strain evidence="2 3">JCM 12272</strain>
    </source>
</reference>
<evidence type="ECO:0000313" key="3">
    <source>
        <dbReference type="Proteomes" id="UP000466906"/>
    </source>
</evidence>
<evidence type="ECO:0000313" key="2">
    <source>
        <dbReference type="EMBL" id="BBX25995.1"/>
    </source>
</evidence>
<dbReference type="EMBL" id="AP022565">
    <property type="protein sequence ID" value="BBX25995.1"/>
    <property type="molecule type" value="Genomic_DNA"/>
</dbReference>
<keyword evidence="3" id="KW-1185">Reference proteome</keyword>
<evidence type="ECO:0000256" key="1">
    <source>
        <dbReference type="SAM" id="MobiDB-lite"/>
    </source>
</evidence>
<protein>
    <submittedName>
        <fullName evidence="2">Uncharacterized protein</fullName>
    </submittedName>
</protein>
<gene>
    <name evidence="2" type="ORF">MALV_11200</name>
</gene>
<dbReference type="Proteomes" id="UP000466906">
    <property type="component" value="Chromosome"/>
</dbReference>
<name>A0A6N4UPY1_9MYCO</name>